<protein>
    <submittedName>
        <fullName evidence="1">Uncharacterized protein</fullName>
    </submittedName>
</protein>
<keyword evidence="2" id="KW-1185">Reference proteome</keyword>
<reference evidence="1" key="1">
    <citation type="submission" date="2022-04" db="EMBL/GenBank/DDBJ databases">
        <title>Genome of the entomopathogenic fungus Entomophthora muscae.</title>
        <authorList>
            <person name="Elya C."/>
            <person name="Lovett B.R."/>
            <person name="Lee E."/>
            <person name="Macias A.M."/>
            <person name="Hajek A.E."/>
            <person name="De Bivort B.L."/>
            <person name="Kasson M.T."/>
            <person name="De Fine Licht H.H."/>
            <person name="Stajich J.E."/>
        </authorList>
    </citation>
    <scope>NUCLEOTIDE SEQUENCE</scope>
    <source>
        <strain evidence="1">Berkeley</strain>
    </source>
</reference>
<proteinExistence type="predicted"/>
<evidence type="ECO:0000313" key="2">
    <source>
        <dbReference type="Proteomes" id="UP001165960"/>
    </source>
</evidence>
<dbReference type="EMBL" id="QTSX02005198">
    <property type="protein sequence ID" value="KAJ9060373.1"/>
    <property type="molecule type" value="Genomic_DNA"/>
</dbReference>
<accession>A0ACC2SDJ7</accession>
<name>A0ACC2SDJ7_9FUNG</name>
<evidence type="ECO:0000313" key="1">
    <source>
        <dbReference type="EMBL" id="KAJ9060373.1"/>
    </source>
</evidence>
<gene>
    <name evidence="1" type="ORF">DSO57_1031543</name>
</gene>
<dbReference type="Proteomes" id="UP001165960">
    <property type="component" value="Unassembled WGS sequence"/>
</dbReference>
<sequence>MSSLKHEPKPFRVIAYHLALWTIHTTRIEVIFDDAHFSPALMKEKWGHTVPGAHRHLKELSSESMVSHKGIQWKDIQVPPHL</sequence>
<comment type="caution">
    <text evidence="1">The sequence shown here is derived from an EMBL/GenBank/DDBJ whole genome shotgun (WGS) entry which is preliminary data.</text>
</comment>
<organism evidence="1 2">
    <name type="scientific">Entomophthora muscae</name>
    <dbReference type="NCBI Taxonomy" id="34485"/>
    <lineage>
        <taxon>Eukaryota</taxon>
        <taxon>Fungi</taxon>
        <taxon>Fungi incertae sedis</taxon>
        <taxon>Zoopagomycota</taxon>
        <taxon>Entomophthoromycotina</taxon>
        <taxon>Entomophthoromycetes</taxon>
        <taxon>Entomophthorales</taxon>
        <taxon>Entomophthoraceae</taxon>
        <taxon>Entomophthora</taxon>
    </lineage>
</organism>